<feature type="region of interest" description="Disordered" evidence="8">
    <location>
        <begin position="199"/>
        <end position="232"/>
    </location>
</feature>
<reference evidence="11" key="1">
    <citation type="journal article" date="2017" name="Nat. Microbiol.">
        <title>Global analysis of biosynthetic gene clusters reveals vast potential of secondary metabolite production in Penicillium species.</title>
        <authorList>
            <person name="Nielsen J.C."/>
            <person name="Grijseels S."/>
            <person name="Prigent S."/>
            <person name="Ji B."/>
            <person name="Dainat J."/>
            <person name="Nielsen K.F."/>
            <person name="Frisvad J.C."/>
            <person name="Workman M."/>
            <person name="Nielsen J."/>
        </authorList>
    </citation>
    <scope>NUCLEOTIDE SEQUENCE [LARGE SCALE GENOMIC DNA]</scope>
    <source>
        <strain evidence="11">IBT 29486</strain>
    </source>
</reference>
<dbReference type="InterPro" id="IPR029055">
    <property type="entry name" value="Ntn_hydrolases_N"/>
</dbReference>
<dbReference type="CDD" id="cd04701">
    <property type="entry name" value="Asparaginase_2"/>
    <property type="match status" value="1"/>
</dbReference>
<accession>A0A1V6S329</accession>
<dbReference type="GO" id="GO:0000981">
    <property type="term" value="F:DNA-binding transcription factor activity, RNA polymerase II-specific"/>
    <property type="evidence" value="ECO:0007669"/>
    <property type="project" value="InterPro"/>
</dbReference>
<dbReference type="CDD" id="cd00067">
    <property type="entry name" value="GAL4"/>
    <property type="match status" value="1"/>
</dbReference>
<feature type="region of interest" description="Disordered" evidence="8">
    <location>
        <begin position="736"/>
        <end position="775"/>
    </location>
</feature>
<dbReference type="SMART" id="SM00066">
    <property type="entry name" value="GAL4"/>
    <property type="match status" value="1"/>
</dbReference>
<feature type="compositionally biased region" description="Polar residues" evidence="8">
    <location>
        <begin position="217"/>
        <end position="232"/>
    </location>
</feature>
<feature type="region of interest" description="Disordered" evidence="8">
    <location>
        <begin position="59"/>
        <end position="172"/>
    </location>
</feature>
<feature type="site" description="Cleavage; by autolysis" evidence="7">
    <location>
        <begin position="1032"/>
        <end position="1033"/>
    </location>
</feature>
<evidence type="ECO:0000256" key="6">
    <source>
        <dbReference type="PIRSR" id="PIRSR600246-2"/>
    </source>
</evidence>
<evidence type="ECO:0000256" key="2">
    <source>
        <dbReference type="ARBA" id="ARBA00023125"/>
    </source>
</evidence>
<feature type="domain" description="Zn(2)-C6 fungal-type" evidence="9">
    <location>
        <begin position="18"/>
        <end position="56"/>
    </location>
</feature>
<dbReference type="PANTHER" id="PTHR31644">
    <property type="entry name" value="TRANSCRIPTIONAL ACTIVATOR ARO80-RELATED"/>
    <property type="match status" value="1"/>
</dbReference>
<dbReference type="InterPro" id="IPR036864">
    <property type="entry name" value="Zn2-C6_fun-type_DNA-bd_sf"/>
</dbReference>
<dbReference type="GO" id="GO:0003677">
    <property type="term" value="F:DNA binding"/>
    <property type="evidence" value="ECO:0007669"/>
    <property type="project" value="UniProtKB-KW"/>
</dbReference>
<dbReference type="SUPFAM" id="SSF57701">
    <property type="entry name" value="Zn2/Cys6 DNA-binding domain"/>
    <property type="match status" value="1"/>
</dbReference>
<dbReference type="GO" id="GO:0016787">
    <property type="term" value="F:hydrolase activity"/>
    <property type="evidence" value="ECO:0007669"/>
    <property type="project" value="InterPro"/>
</dbReference>
<dbReference type="EMBL" id="MDYP01000011">
    <property type="protein sequence ID" value="OQE08139.1"/>
    <property type="molecule type" value="Genomic_DNA"/>
</dbReference>
<dbReference type="AlphaFoldDB" id="A0A1V6S329"/>
<gene>
    <name evidence="10" type="ORF">PENVUL_c011G08848</name>
</gene>
<dbReference type="GO" id="GO:0009074">
    <property type="term" value="P:aromatic amino acid family catabolic process"/>
    <property type="evidence" value="ECO:0007669"/>
    <property type="project" value="TreeGrafter"/>
</dbReference>
<sequence>MDVRSTRPDKPYQRTYKACIPCRQRKAKCDLGTGPDGLPIGPPCARCRRELRECVFPEKRAWERTRKRARSPESYEPDISPRDVRQLATTSPDSSVLTQGQTQRQHPSKVATSTPETNFRQGHNFQTGWSYHRDRTESHRGSLDHPSVGPSQPDQSPSRAYENSRHRANSTLANSMMRTVVASDNDALNILFEAATAQEDVNPDASSESLAGPPSAGPSTQNRTPGNYDSASESVARVIHPVKLSDATQDTLNIWEACRFVKMGWFTAREAVTLIDLFYKNMSCLSPILTDFYANHRYHYWLITREPVLCSTILMISSRYHVLPGAGGESRNFFIHHRLWLHCQQLTMRLIFGQEKSTKSKVRSLGTVEALLLMSEWHPRALHFPPETDGWDDDLIPEAPKNHDNNDQSSAPGSRGVDDIIEPARRSDQMSWMLLGCALSLAHELGIFETEGGSSPNDELEWRDQMRMRWQRVQRLIYVYINQLAWRIGCMSPIPQSLNHAILGGRKPQGLSPPGSTWLAFMDSWIELTKLAKSVTDTFFPSVAFARQQLHSGRYVGLLEHFRPLLNEWKDKYLQPQVLDKAFYNDLFIEYHFVRVYTHSVGMQAVVERAVAENNHNNFDGMRPMTIDQTDYEYIQEVIEGCGQILQKVTHLAEAGALRFSPVRIVLRITSASIFLMKALSLGTRQAKLQESIEILEKSIKALKSNALDDVHLSTRYAALLGMHVSRLRRNLLASSKTMKSSRDITRRSSMGPPPWPDNGDRSNPTNAPVLQDQQPDLGFIPSLNDIGADNWLSLPFDPSMAPFDMNHGCQFPMYEGGTLDFLLNLPSQLPNNMENTASFKPTLIVHGGAGNIQRSKLPPDLYAAHHASLQSYLRSTHTLLKEGSTALDAAVHAVSLLEDDPLFNCGRGSVFTTAGAIEMEASVMVTSIHPNSTTQPGSIKRGAGVMGVRNVRHPIRLARESLLRAGVAADGSPVDDGGSMHSQLIAPYVETLAKDWGLEFCPDEWFFTQKRWDEHMRGLRGEEEPLFLTQGTVGCVCLDQWGNLAVATSTGGLTNKLPGRIGDTPTLGAGFWAEAWDEIVSGGAEAMSDDSVGGLLRDARNWLGDCMPQFLRDQNTPMYSSLSGDGSSKQLDLGVEKGCYRRAVAVSGTGNGDSFLRVAAARTTASMLRFSSPGRFPSGLADAVTAVSGPGGELQRSAGARWNKTGEGEGGIIGIEAELVPVNRASDVKLHRGKVVFDFNCGGMWRAWVEEDAAGNEVERIMVFREQYQ</sequence>
<feature type="binding site" evidence="6">
    <location>
        <begin position="1150"/>
        <end position="1153"/>
    </location>
    <ligand>
        <name>substrate</name>
    </ligand>
</feature>
<dbReference type="FunFam" id="4.10.240.10:FF:000032">
    <property type="entry name" value="Related to ARO80-positive transcription regulator of ARO9 and ARO10"/>
    <property type="match status" value="1"/>
</dbReference>
<feature type="active site" description="Nucleophile" evidence="5">
    <location>
        <position position="1033"/>
    </location>
</feature>
<feature type="binding site" evidence="6">
    <location>
        <begin position="1061"/>
        <end position="1064"/>
    </location>
    <ligand>
        <name>substrate</name>
    </ligand>
</feature>
<evidence type="ECO:0000256" key="3">
    <source>
        <dbReference type="ARBA" id="ARBA00023163"/>
    </source>
</evidence>
<dbReference type="CDD" id="cd12148">
    <property type="entry name" value="fungal_TF_MHR"/>
    <property type="match status" value="1"/>
</dbReference>
<evidence type="ECO:0000259" key="9">
    <source>
        <dbReference type="PROSITE" id="PS50048"/>
    </source>
</evidence>
<keyword evidence="3" id="KW-0804">Transcription</keyword>
<evidence type="ECO:0000256" key="8">
    <source>
        <dbReference type="SAM" id="MobiDB-lite"/>
    </source>
</evidence>
<evidence type="ECO:0000256" key="4">
    <source>
        <dbReference type="ARBA" id="ARBA00023242"/>
    </source>
</evidence>
<dbReference type="SUPFAM" id="SSF56235">
    <property type="entry name" value="N-terminal nucleophile aminohydrolases (Ntn hydrolases)"/>
    <property type="match status" value="1"/>
</dbReference>
<evidence type="ECO:0000313" key="10">
    <source>
        <dbReference type="EMBL" id="OQE08139.1"/>
    </source>
</evidence>
<evidence type="ECO:0000256" key="1">
    <source>
        <dbReference type="ARBA" id="ARBA00023015"/>
    </source>
</evidence>
<dbReference type="PANTHER" id="PTHR31644:SF3">
    <property type="entry name" value="ZN(II)2CYS6 TRANSCRIPTION FACTOR (EUROFUNG)"/>
    <property type="match status" value="1"/>
</dbReference>
<evidence type="ECO:0000313" key="11">
    <source>
        <dbReference type="Proteomes" id="UP000191518"/>
    </source>
</evidence>
<feature type="compositionally biased region" description="Polar residues" evidence="8">
    <location>
        <begin position="87"/>
        <end position="129"/>
    </location>
</feature>
<dbReference type="GO" id="GO:0045944">
    <property type="term" value="P:positive regulation of transcription by RNA polymerase II"/>
    <property type="evidence" value="ECO:0007669"/>
    <property type="project" value="TreeGrafter"/>
</dbReference>
<feature type="region of interest" description="Disordered" evidence="8">
    <location>
        <begin position="393"/>
        <end position="419"/>
    </location>
</feature>
<dbReference type="InterPro" id="IPR052780">
    <property type="entry name" value="AAA_Catabolism_Regulators"/>
</dbReference>
<dbReference type="GO" id="GO:0008270">
    <property type="term" value="F:zinc ion binding"/>
    <property type="evidence" value="ECO:0007669"/>
    <property type="project" value="InterPro"/>
</dbReference>
<keyword evidence="2" id="KW-0238">DNA-binding</keyword>
<name>A0A1V6S329_9EURO</name>
<dbReference type="InterPro" id="IPR001138">
    <property type="entry name" value="Zn2Cys6_DnaBD"/>
</dbReference>
<evidence type="ECO:0000256" key="7">
    <source>
        <dbReference type="PIRSR" id="PIRSR600246-3"/>
    </source>
</evidence>
<keyword evidence="11" id="KW-1185">Reference proteome</keyword>
<keyword evidence="1" id="KW-0805">Transcription regulation</keyword>
<dbReference type="PROSITE" id="PS50048">
    <property type="entry name" value="ZN2_CY6_FUNGAL_2"/>
    <property type="match status" value="1"/>
</dbReference>
<dbReference type="Pfam" id="PF01112">
    <property type="entry name" value="Asparaginase_2"/>
    <property type="match status" value="1"/>
</dbReference>
<comment type="caution">
    <text evidence="10">The sequence shown here is derived from an EMBL/GenBank/DDBJ whole genome shotgun (WGS) entry which is preliminary data.</text>
</comment>
<feature type="compositionally biased region" description="Polar residues" evidence="8">
    <location>
        <begin position="762"/>
        <end position="775"/>
    </location>
</feature>
<dbReference type="GO" id="GO:0005634">
    <property type="term" value="C:nucleus"/>
    <property type="evidence" value="ECO:0007669"/>
    <property type="project" value="TreeGrafter"/>
</dbReference>
<protein>
    <recommendedName>
        <fullName evidence="9">Zn(2)-C6 fungal-type domain-containing protein</fullName>
    </recommendedName>
</protein>
<dbReference type="Pfam" id="PF00172">
    <property type="entry name" value="Zn_clus"/>
    <property type="match status" value="1"/>
</dbReference>
<dbReference type="InterPro" id="IPR000246">
    <property type="entry name" value="Peptidase_T2"/>
</dbReference>
<dbReference type="STRING" id="29845.A0A1V6S329"/>
<organism evidence="10 11">
    <name type="scientific">Penicillium vulpinum</name>
    <dbReference type="NCBI Taxonomy" id="29845"/>
    <lineage>
        <taxon>Eukaryota</taxon>
        <taxon>Fungi</taxon>
        <taxon>Dikarya</taxon>
        <taxon>Ascomycota</taxon>
        <taxon>Pezizomycotina</taxon>
        <taxon>Eurotiomycetes</taxon>
        <taxon>Eurotiomycetidae</taxon>
        <taxon>Eurotiales</taxon>
        <taxon>Aspergillaceae</taxon>
        <taxon>Penicillium</taxon>
    </lineage>
</organism>
<evidence type="ECO:0000256" key="5">
    <source>
        <dbReference type="PIRSR" id="PIRSR600246-1"/>
    </source>
</evidence>
<feature type="compositionally biased region" description="Polar residues" evidence="8">
    <location>
        <begin position="149"/>
        <end position="158"/>
    </location>
</feature>
<dbReference type="Proteomes" id="UP000191518">
    <property type="component" value="Unassembled WGS sequence"/>
</dbReference>
<keyword evidence="4" id="KW-0539">Nucleus</keyword>
<proteinExistence type="predicted"/>
<feature type="compositionally biased region" description="Basic and acidic residues" evidence="8">
    <location>
        <begin position="131"/>
        <end position="143"/>
    </location>
</feature>
<dbReference type="Gene3D" id="4.10.240.10">
    <property type="entry name" value="Zn(2)-C6 fungal-type DNA-binding domain"/>
    <property type="match status" value="1"/>
</dbReference>
<dbReference type="Gene3D" id="3.60.20.30">
    <property type="entry name" value="(Glycosyl)asparaginase"/>
    <property type="match status" value="1"/>
</dbReference>